<dbReference type="PANTHER" id="PTHR24186:SF37">
    <property type="entry name" value="PGG DOMAIN-CONTAINING PROTEIN"/>
    <property type="match status" value="1"/>
</dbReference>
<dbReference type="Pfam" id="PF13962">
    <property type="entry name" value="PGG"/>
    <property type="match status" value="1"/>
</dbReference>
<evidence type="ECO:0000256" key="5">
    <source>
        <dbReference type="ARBA" id="ARBA00023043"/>
    </source>
</evidence>
<accession>A0A8J4QEX8</accession>
<keyword evidence="6 8" id="KW-0472">Membrane</keyword>
<evidence type="ECO:0000259" key="9">
    <source>
        <dbReference type="Pfam" id="PF13962"/>
    </source>
</evidence>
<evidence type="ECO:0000256" key="7">
    <source>
        <dbReference type="SAM" id="MobiDB-lite"/>
    </source>
</evidence>
<organism evidence="10 11">
    <name type="scientific">Castanea mollissima</name>
    <name type="common">Chinese chestnut</name>
    <dbReference type="NCBI Taxonomy" id="60419"/>
    <lineage>
        <taxon>Eukaryota</taxon>
        <taxon>Viridiplantae</taxon>
        <taxon>Streptophyta</taxon>
        <taxon>Embryophyta</taxon>
        <taxon>Tracheophyta</taxon>
        <taxon>Spermatophyta</taxon>
        <taxon>Magnoliopsida</taxon>
        <taxon>eudicotyledons</taxon>
        <taxon>Gunneridae</taxon>
        <taxon>Pentapetalae</taxon>
        <taxon>rosids</taxon>
        <taxon>fabids</taxon>
        <taxon>Fagales</taxon>
        <taxon>Fagaceae</taxon>
        <taxon>Castanea</taxon>
    </lineage>
</organism>
<evidence type="ECO:0000313" key="10">
    <source>
        <dbReference type="EMBL" id="KAF3949776.1"/>
    </source>
</evidence>
<comment type="caution">
    <text evidence="10">The sequence shown here is derived from an EMBL/GenBank/DDBJ whole genome shotgun (WGS) entry which is preliminary data.</text>
</comment>
<dbReference type="GO" id="GO:0005886">
    <property type="term" value="C:plasma membrane"/>
    <property type="evidence" value="ECO:0007669"/>
    <property type="project" value="TreeGrafter"/>
</dbReference>
<keyword evidence="2 8" id="KW-0812">Transmembrane</keyword>
<keyword evidence="4 8" id="KW-1133">Transmembrane helix</keyword>
<keyword evidence="11" id="KW-1185">Reference proteome</keyword>
<comment type="subcellular location">
    <subcellularLocation>
        <location evidence="1">Membrane</location>
        <topology evidence="1">Multi-pass membrane protein</topology>
    </subcellularLocation>
</comment>
<protein>
    <recommendedName>
        <fullName evidence="9">PGG domain-containing protein</fullName>
    </recommendedName>
</protein>
<evidence type="ECO:0000256" key="4">
    <source>
        <dbReference type="ARBA" id="ARBA00022989"/>
    </source>
</evidence>
<feature type="region of interest" description="Disordered" evidence="7">
    <location>
        <begin position="1"/>
        <end position="46"/>
    </location>
</feature>
<evidence type="ECO:0000256" key="2">
    <source>
        <dbReference type="ARBA" id="ARBA00022692"/>
    </source>
</evidence>
<reference evidence="10" key="1">
    <citation type="submission" date="2020-03" db="EMBL/GenBank/DDBJ databases">
        <title>Castanea mollissima Vanexum genome sequencing.</title>
        <authorList>
            <person name="Staton M."/>
        </authorList>
    </citation>
    <scope>NUCLEOTIDE SEQUENCE</scope>
    <source>
        <tissue evidence="10">Leaf</tissue>
    </source>
</reference>
<keyword evidence="5" id="KW-0040">ANK repeat</keyword>
<feature type="compositionally biased region" description="Basic and acidic residues" evidence="7">
    <location>
        <begin position="16"/>
        <end position="29"/>
    </location>
</feature>
<dbReference type="Proteomes" id="UP000737018">
    <property type="component" value="Unassembled WGS sequence"/>
</dbReference>
<gene>
    <name evidence="10" type="ORF">CMV_024392</name>
</gene>
<evidence type="ECO:0000313" key="11">
    <source>
        <dbReference type="Proteomes" id="UP000737018"/>
    </source>
</evidence>
<dbReference type="EMBL" id="JRKL02005870">
    <property type="protein sequence ID" value="KAF3949776.1"/>
    <property type="molecule type" value="Genomic_DNA"/>
</dbReference>
<feature type="domain" description="PGG" evidence="9">
    <location>
        <begin position="48"/>
        <end position="167"/>
    </location>
</feature>
<evidence type="ECO:0000256" key="1">
    <source>
        <dbReference type="ARBA" id="ARBA00004141"/>
    </source>
</evidence>
<feature type="transmembrane region" description="Helical" evidence="8">
    <location>
        <begin position="54"/>
        <end position="71"/>
    </location>
</feature>
<evidence type="ECO:0000256" key="3">
    <source>
        <dbReference type="ARBA" id="ARBA00022737"/>
    </source>
</evidence>
<evidence type="ECO:0000256" key="8">
    <source>
        <dbReference type="SAM" id="Phobius"/>
    </source>
</evidence>
<evidence type="ECO:0000256" key="6">
    <source>
        <dbReference type="ARBA" id="ARBA00023136"/>
    </source>
</evidence>
<keyword evidence="3" id="KW-0677">Repeat</keyword>
<name>A0A8J4QEX8_9ROSI</name>
<dbReference type="AlphaFoldDB" id="A0A8J4QEX8"/>
<dbReference type="OrthoDB" id="681126at2759"/>
<feature type="compositionally biased region" description="Polar residues" evidence="7">
    <location>
        <begin position="1"/>
        <end position="14"/>
    </location>
</feature>
<dbReference type="PANTHER" id="PTHR24186">
    <property type="entry name" value="PROTEIN PHOSPHATASE 1 REGULATORY SUBUNIT"/>
    <property type="match status" value="1"/>
</dbReference>
<feature type="transmembrane region" description="Helical" evidence="8">
    <location>
        <begin position="108"/>
        <end position="132"/>
    </location>
</feature>
<proteinExistence type="predicted"/>
<dbReference type="InterPro" id="IPR026961">
    <property type="entry name" value="PGG_dom"/>
</dbReference>
<sequence length="178" mass="19623">MANNQNNLPPQSATPIDDHESGNPDRIEQMRPPSATPIDDHESGNPDRIEQMRGYLMVVATVITTITYQPALRPPGGVWQTANQSIACCDEAKCEAGTLVFAYGNSEFVFLCYLICNSIAFTASLCVIFLLISGFPLKNKCLMVLHLPCIPLSHSWALHTYWLSSCLSHQILETNLGI</sequence>